<dbReference type="RefSeq" id="XP_030640917.1">
    <property type="nucleotide sequence ID" value="XM_030785057.1"/>
</dbReference>
<dbReference type="InterPro" id="IPR026160">
    <property type="entry name" value="Ric3"/>
</dbReference>
<dbReference type="GO" id="GO:0007271">
    <property type="term" value="P:synaptic transmission, cholinergic"/>
    <property type="evidence" value="ECO:0007669"/>
    <property type="project" value="TreeGrafter"/>
</dbReference>
<dbReference type="GO" id="GO:0043025">
    <property type="term" value="C:neuronal cell body"/>
    <property type="evidence" value="ECO:0007669"/>
    <property type="project" value="TreeGrafter"/>
</dbReference>
<accession>A0A6J2WAH8</accession>
<reference evidence="7" key="1">
    <citation type="submission" date="2025-08" db="UniProtKB">
        <authorList>
            <consortium name="RefSeq"/>
        </authorList>
    </citation>
    <scope>IDENTIFICATION</scope>
</reference>
<keyword evidence="6" id="KW-1185">Reference proteome</keyword>
<name>A0A6J2WAH8_CHACN</name>
<evidence type="ECO:0000259" key="5">
    <source>
        <dbReference type="Pfam" id="PF15361"/>
    </source>
</evidence>
<dbReference type="PANTHER" id="PTHR21723">
    <property type="entry name" value="RESISTANCE TO INHIBITORS OF CHOLINESTERASE PROTEIN 3 RIC3"/>
    <property type="match status" value="1"/>
</dbReference>
<feature type="signal peptide" evidence="4">
    <location>
        <begin position="1"/>
        <end position="29"/>
    </location>
</feature>
<keyword evidence="3" id="KW-0472">Membrane</keyword>
<evidence type="ECO:0000256" key="2">
    <source>
        <dbReference type="SAM" id="MobiDB-lite"/>
    </source>
</evidence>
<dbReference type="GO" id="GO:0034394">
    <property type="term" value="P:protein localization to cell surface"/>
    <property type="evidence" value="ECO:0007669"/>
    <property type="project" value="TreeGrafter"/>
</dbReference>
<organism evidence="6 7">
    <name type="scientific">Chanos chanos</name>
    <name type="common">Milkfish</name>
    <name type="synonym">Mugil chanos</name>
    <dbReference type="NCBI Taxonomy" id="29144"/>
    <lineage>
        <taxon>Eukaryota</taxon>
        <taxon>Metazoa</taxon>
        <taxon>Chordata</taxon>
        <taxon>Craniata</taxon>
        <taxon>Vertebrata</taxon>
        <taxon>Euteleostomi</taxon>
        <taxon>Actinopterygii</taxon>
        <taxon>Neopterygii</taxon>
        <taxon>Teleostei</taxon>
        <taxon>Ostariophysi</taxon>
        <taxon>Gonorynchiformes</taxon>
        <taxon>Chanidae</taxon>
        <taxon>Chanos</taxon>
    </lineage>
</organism>
<proteinExistence type="predicted"/>
<dbReference type="AlphaFoldDB" id="A0A6J2WAH8"/>
<feature type="domain" description="Resistance to inhibitors of cholinesterase protein 3 N-terminal" evidence="5">
    <location>
        <begin position="15"/>
        <end position="165"/>
    </location>
</feature>
<evidence type="ECO:0000256" key="1">
    <source>
        <dbReference type="SAM" id="Coils"/>
    </source>
</evidence>
<feature type="coiled-coil region" evidence="1">
    <location>
        <begin position="139"/>
        <end position="166"/>
    </location>
</feature>
<dbReference type="InParanoid" id="A0A6J2WAH8"/>
<protein>
    <submittedName>
        <fullName evidence="7">Protein RIC-3b</fullName>
    </submittedName>
</protein>
<feature type="region of interest" description="Disordered" evidence="2">
    <location>
        <begin position="34"/>
        <end position="65"/>
    </location>
</feature>
<dbReference type="InterPro" id="IPR032763">
    <property type="entry name" value="RIC3_N"/>
</dbReference>
<sequence length="359" mass="40118">MSMSTFQKITLVSCLVLCVALLLPKMLLSRGKRDVAQPDGTPGHYPPMVHRQPAGENRRGAGKHFSRAHNPEAIARAKSGGTGAVAGGKSNLAGQIIPVYGFGILLYILYILFKITSKGKSAKPSESRLSALRSENMKRKITDFELAQLQEKLKETEEVMERIVSKSNYSPERIRGVSADQEEKLLLQLREITCMMKEGRLVEEISPETAEDSAFAHDWEDYPEEPHQEWDHRCCRHGHFHQPSEETETVDGGVELEDGGELSYETGGDAGVPDDVGPGIDVEDKVSDDAVSGADQVDFEGKREGRLEDEAVYEEQAQGFKHQDFPEDMQEDKYNLNWTDSCSSVLRRRNKNESEMTMN</sequence>
<feature type="transmembrane region" description="Helical" evidence="3">
    <location>
        <begin position="92"/>
        <end position="113"/>
    </location>
</feature>
<gene>
    <name evidence="7" type="primary">ric3b</name>
</gene>
<dbReference type="GO" id="GO:0043005">
    <property type="term" value="C:neuron projection"/>
    <property type="evidence" value="ECO:0007669"/>
    <property type="project" value="TreeGrafter"/>
</dbReference>
<evidence type="ECO:0000313" key="6">
    <source>
        <dbReference type="Proteomes" id="UP000504632"/>
    </source>
</evidence>
<keyword evidence="1" id="KW-0175">Coiled coil</keyword>
<keyword evidence="3" id="KW-1133">Transmembrane helix</keyword>
<dbReference type="CTD" id="436654"/>
<evidence type="ECO:0000256" key="3">
    <source>
        <dbReference type="SAM" id="Phobius"/>
    </source>
</evidence>
<keyword evidence="4" id="KW-0732">Signal</keyword>
<keyword evidence="3" id="KW-0812">Transmembrane</keyword>
<evidence type="ECO:0000313" key="7">
    <source>
        <dbReference type="RefSeq" id="XP_030640917.1"/>
    </source>
</evidence>
<evidence type="ECO:0000256" key="4">
    <source>
        <dbReference type="SAM" id="SignalP"/>
    </source>
</evidence>
<dbReference type="Pfam" id="PF15361">
    <property type="entry name" value="RIC3"/>
    <property type="match status" value="1"/>
</dbReference>
<dbReference type="GeneID" id="115821241"/>
<dbReference type="OrthoDB" id="9938788at2759"/>
<dbReference type="PANTHER" id="PTHR21723:SF4">
    <property type="entry name" value="ZGC:92489"/>
    <property type="match status" value="1"/>
</dbReference>
<feature type="chain" id="PRO_5027119958" evidence="4">
    <location>
        <begin position="30"/>
        <end position="359"/>
    </location>
</feature>
<dbReference type="GO" id="GO:0045202">
    <property type="term" value="C:synapse"/>
    <property type="evidence" value="ECO:0007669"/>
    <property type="project" value="GOC"/>
</dbReference>
<dbReference type="Proteomes" id="UP000504632">
    <property type="component" value="Chromosome 1"/>
</dbReference>